<accession>A0A9P7ER58</accession>
<name>A0A9P7ER58_9AGAM</name>
<dbReference type="GeneID" id="64694469"/>
<dbReference type="EMBL" id="JABBWM010000747">
    <property type="protein sequence ID" value="KAG2079508.1"/>
    <property type="molecule type" value="Genomic_DNA"/>
</dbReference>
<keyword evidence="3" id="KW-1185">Reference proteome</keyword>
<dbReference type="OrthoDB" id="3268646at2759"/>
<feature type="non-terminal residue" evidence="2">
    <location>
        <position position="1"/>
    </location>
</feature>
<organism evidence="2 3">
    <name type="scientific">Suillus discolor</name>
    <dbReference type="NCBI Taxonomy" id="1912936"/>
    <lineage>
        <taxon>Eukaryota</taxon>
        <taxon>Fungi</taxon>
        <taxon>Dikarya</taxon>
        <taxon>Basidiomycota</taxon>
        <taxon>Agaricomycotina</taxon>
        <taxon>Agaricomycetes</taxon>
        <taxon>Agaricomycetidae</taxon>
        <taxon>Boletales</taxon>
        <taxon>Suillineae</taxon>
        <taxon>Suillaceae</taxon>
        <taxon>Suillus</taxon>
    </lineage>
</organism>
<evidence type="ECO:0000313" key="2">
    <source>
        <dbReference type="EMBL" id="KAG2079508.1"/>
    </source>
</evidence>
<evidence type="ECO:0000313" key="3">
    <source>
        <dbReference type="Proteomes" id="UP000823399"/>
    </source>
</evidence>
<sequence>MSTQPTNPAPIQPVQPAHPIQTPQLLPLPGGKRAPAKFKGKYNQVKTFIRHYEKLCDQCSITTDQEICENVTLYCSSSIRRLIEILPSFRSNNWTDLKADFNSLFDADRDAKRYKVRSLVSFVNKRRSASIRTLSDWKKYTRDFVAIGGWLLAKSKISSNDHATYFWKGIPRTLRSKIETRLLVATPLRDMTTPFAFNDVSKAAEKILQRDRFDTDLVYSDTDDSESEDSDSSSNTDSDTDSSSDSEEEYRKNPKSSKKAKHKRHLHTSKTILRKTRFEDGSSDEETPIARTRKAVHKQRAAKNNTQEEVENLIQQLGRMKIGDANYSTLYYKAITLDPKVKEIVESPLDWKAKEYSMGLRDNRFPTARFSPRPNFANNTHNAMDSRNNFINMNRNTNSNYNRNTPNYMDKMICFGCGEDTHGLAACPKIEELLTKGELVRMENGRIALRGGVPLRKWTGQTIINAYENWKRSAQTHFVKSWESEYESESETDDREHCLTLGYVSDEESEEEELRTYPVYRTPKDGARKRSEVFDGVYPSKGRDAREEIKKEQRQLKTSQGIPRIERKDLPLKTIEKMNREEKEMRDAPEKKVLVRDKVPPIIQAAIERARYDAQDDDIVMEDEVLERIKSVLNRILNIPVALTAGEILGVSKEISGLLAESIKPRTMVRKETHLVYNPTKEALIELPIKIHGNSLKAVIDTGSQLNIVSEHMYEKFIKLPINRSKTLVLHDANGGKGHLKGLVSQVPVNIGAVLTTAEIYVGDSVPFDILLGRPWQIHNVVSIHERPTGTWLEF</sequence>
<dbReference type="SUPFAM" id="SSF50630">
    <property type="entry name" value="Acid proteases"/>
    <property type="match status" value="1"/>
</dbReference>
<evidence type="ECO:0000256" key="1">
    <source>
        <dbReference type="SAM" id="MobiDB-lite"/>
    </source>
</evidence>
<dbReference type="AlphaFoldDB" id="A0A9P7ER58"/>
<dbReference type="RefSeq" id="XP_041283999.1">
    <property type="nucleotide sequence ID" value="XM_041432210.1"/>
</dbReference>
<feature type="compositionally biased region" description="Basic residues" evidence="1">
    <location>
        <begin position="253"/>
        <end position="275"/>
    </location>
</feature>
<feature type="region of interest" description="Disordered" evidence="1">
    <location>
        <begin position="219"/>
        <end position="292"/>
    </location>
</feature>
<evidence type="ECO:0008006" key="4">
    <source>
        <dbReference type="Google" id="ProtNLM"/>
    </source>
</evidence>
<reference evidence="2" key="1">
    <citation type="journal article" date="2020" name="New Phytol.">
        <title>Comparative genomics reveals dynamic genome evolution in host specialist ectomycorrhizal fungi.</title>
        <authorList>
            <person name="Lofgren L.A."/>
            <person name="Nguyen N.H."/>
            <person name="Vilgalys R."/>
            <person name="Ruytinx J."/>
            <person name="Liao H.L."/>
            <person name="Branco S."/>
            <person name="Kuo A."/>
            <person name="LaButti K."/>
            <person name="Lipzen A."/>
            <person name="Andreopoulos W."/>
            <person name="Pangilinan J."/>
            <person name="Riley R."/>
            <person name="Hundley H."/>
            <person name="Na H."/>
            <person name="Barry K."/>
            <person name="Grigoriev I.V."/>
            <person name="Stajich J.E."/>
            <person name="Kennedy P.G."/>
        </authorList>
    </citation>
    <scope>NUCLEOTIDE SEQUENCE</scope>
    <source>
        <strain evidence="2">FC423</strain>
    </source>
</reference>
<feature type="compositionally biased region" description="Acidic residues" evidence="1">
    <location>
        <begin position="238"/>
        <end position="248"/>
    </location>
</feature>
<protein>
    <recommendedName>
        <fullName evidence="4">CCHC-type domain-containing protein</fullName>
    </recommendedName>
</protein>
<feature type="compositionally biased region" description="Acidic residues" evidence="1">
    <location>
        <begin position="221"/>
        <end position="231"/>
    </location>
</feature>
<gene>
    <name evidence="2" type="ORF">F5147DRAFT_592260</name>
</gene>
<dbReference type="InterPro" id="IPR021109">
    <property type="entry name" value="Peptidase_aspartic_dom_sf"/>
</dbReference>
<proteinExistence type="predicted"/>
<dbReference type="Gene3D" id="2.40.70.10">
    <property type="entry name" value="Acid Proteases"/>
    <property type="match status" value="1"/>
</dbReference>
<dbReference type="Proteomes" id="UP000823399">
    <property type="component" value="Unassembled WGS sequence"/>
</dbReference>
<feature type="region of interest" description="Disordered" evidence="1">
    <location>
        <begin position="1"/>
        <end position="26"/>
    </location>
</feature>
<comment type="caution">
    <text evidence="2">The sequence shown here is derived from an EMBL/GenBank/DDBJ whole genome shotgun (WGS) entry which is preliminary data.</text>
</comment>
<dbReference type="CDD" id="cd00303">
    <property type="entry name" value="retropepsin_like"/>
    <property type="match status" value="1"/>
</dbReference>